<dbReference type="GO" id="GO:0045333">
    <property type="term" value="P:cellular respiration"/>
    <property type="evidence" value="ECO:0007669"/>
    <property type="project" value="UniProtKB-ARBA"/>
</dbReference>
<dbReference type="PANTHER" id="PTHR43105">
    <property type="entry name" value="RESPIRATORY NITRATE REDUCTASE"/>
    <property type="match status" value="1"/>
</dbReference>
<evidence type="ECO:0000313" key="6">
    <source>
        <dbReference type="EMBL" id="GHA15461.1"/>
    </source>
</evidence>
<evidence type="ECO:0000256" key="1">
    <source>
        <dbReference type="ARBA" id="ARBA00022723"/>
    </source>
</evidence>
<protein>
    <submittedName>
        <fullName evidence="6">Formate dehydrogenase</fullName>
    </submittedName>
</protein>
<dbReference type="Proteomes" id="UP000614811">
    <property type="component" value="Unassembled WGS sequence"/>
</dbReference>
<dbReference type="EMBL" id="BMXA01000005">
    <property type="protein sequence ID" value="GHA15461.1"/>
    <property type="molecule type" value="Genomic_DNA"/>
</dbReference>
<keyword evidence="3" id="KW-0411">Iron-sulfur</keyword>
<dbReference type="Gene3D" id="3.40.50.740">
    <property type="match status" value="1"/>
</dbReference>
<organism evidence="6 7">
    <name type="scientific">Arenicella chitinivorans</name>
    <dbReference type="NCBI Taxonomy" id="1329800"/>
    <lineage>
        <taxon>Bacteria</taxon>
        <taxon>Pseudomonadati</taxon>
        <taxon>Pseudomonadota</taxon>
        <taxon>Gammaproteobacteria</taxon>
        <taxon>Arenicellales</taxon>
        <taxon>Arenicellaceae</taxon>
        <taxon>Arenicella</taxon>
    </lineage>
</organism>
<dbReference type="InterPro" id="IPR050123">
    <property type="entry name" value="Prok_molybdopt-oxidoreductase"/>
</dbReference>
<dbReference type="GO" id="GO:0016020">
    <property type="term" value="C:membrane"/>
    <property type="evidence" value="ECO:0007669"/>
    <property type="project" value="TreeGrafter"/>
</dbReference>
<dbReference type="Gene3D" id="2.40.40.20">
    <property type="match status" value="1"/>
</dbReference>
<dbReference type="InterPro" id="IPR009010">
    <property type="entry name" value="Asp_de-COase-like_dom_sf"/>
</dbReference>
<evidence type="ECO:0000259" key="4">
    <source>
        <dbReference type="Pfam" id="PF00384"/>
    </source>
</evidence>
<reference evidence="6" key="2">
    <citation type="submission" date="2020-09" db="EMBL/GenBank/DDBJ databases">
        <authorList>
            <person name="Sun Q."/>
            <person name="Kim S."/>
        </authorList>
    </citation>
    <scope>NUCLEOTIDE SEQUENCE</scope>
    <source>
        <strain evidence="6">KCTC 12711</strain>
    </source>
</reference>
<dbReference type="RefSeq" id="WP_189402035.1">
    <property type="nucleotide sequence ID" value="NZ_BMXA01000005.1"/>
</dbReference>
<evidence type="ECO:0000256" key="3">
    <source>
        <dbReference type="ARBA" id="ARBA00023014"/>
    </source>
</evidence>
<feature type="domain" description="Molybdopterin oxidoreductase" evidence="4">
    <location>
        <begin position="104"/>
        <end position="540"/>
    </location>
</feature>
<proteinExistence type="predicted"/>
<dbReference type="GO" id="GO:0051539">
    <property type="term" value="F:4 iron, 4 sulfur cluster binding"/>
    <property type="evidence" value="ECO:0007669"/>
    <property type="project" value="InterPro"/>
</dbReference>
<gene>
    <name evidence="6" type="primary">fdhF</name>
    <name evidence="6" type="ORF">GCM10008090_26270</name>
</gene>
<keyword evidence="7" id="KW-1185">Reference proteome</keyword>
<dbReference type="SUPFAM" id="SSF50692">
    <property type="entry name" value="ADC-like"/>
    <property type="match status" value="1"/>
</dbReference>
<dbReference type="GO" id="GO:0030151">
    <property type="term" value="F:molybdenum ion binding"/>
    <property type="evidence" value="ECO:0007669"/>
    <property type="project" value="InterPro"/>
</dbReference>
<sequence length="731" mass="79191">MTPNTQVGGGVKKILYALRTIQRIGLLDSRKALSANNACKACGLGMGGQAGGMTNELGEFPAVCNKSIQAQSTDIQPPIPDALFRYSLADFRALSAHELEHLGRLGTPIFKSRDATSFTPVTWSWAIEKAVNCLQRTTPNRTFFYSSGRSSNEAGFVFQLLARAYGTNNVNNCSYYCHQATSEGLSGALGTGTATVTLADLDRADCVFVIGANPASNHPRFIHKLKACRDRGGEVVVINPARESGLVKFALPKSPKSLLRGGDEIASHYVQPRIGSDASLLAGIAKQILDSDRTDTEFIATHTSGFHGLRAELAELAWPDIEAATGLAKVEIVKIADVYARSKHTIFAWGMGITHHAHGVENVEAIVNLCLLRGMLAREGAGLLPLRGHSNVQGVGTIGVKPTLDDQILDRVEAALNICLPSRQSETGLDTMACLEAADQGKMDAAVLLGGNLFSASPDTQWVTRAMNKIGTRICMTTTLNASHVQACDDSELLVLPVAARDEEPEPTTQESMFNFVRMSDGGIQRIANARSEVSVLADIGELLLPDLRFSTLRSHTSVREIIAESVPGMQALAEIDTHKREFHVEGRLRHTPTFSTSDQRAQFRPVKLSSAREAQSRPFTLMSVRSEGQFNSIIYEEHDSYRGTKQRWVVMISEHDAATLGLAHGDCADIASDNGVMEAVAVHLFDLPAGDVMAYYPEANILVGRDRDPRSKTPGFKSVAVSIKPHHKNR</sequence>
<dbReference type="GO" id="GO:1990204">
    <property type="term" value="C:oxidoreductase complex"/>
    <property type="evidence" value="ECO:0007669"/>
    <property type="project" value="UniProtKB-ARBA"/>
</dbReference>
<dbReference type="Pfam" id="PF01568">
    <property type="entry name" value="Molydop_binding"/>
    <property type="match status" value="1"/>
</dbReference>
<evidence type="ECO:0000256" key="2">
    <source>
        <dbReference type="ARBA" id="ARBA00023004"/>
    </source>
</evidence>
<evidence type="ECO:0000259" key="5">
    <source>
        <dbReference type="Pfam" id="PF01568"/>
    </source>
</evidence>
<accession>A0A918S077</accession>
<dbReference type="PIRSF" id="PIRSF000144">
    <property type="entry name" value="CbbBc"/>
    <property type="match status" value="1"/>
</dbReference>
<feature type="domain" description="Molybdopterin dinucleotide-binding" evidence="5">
    <location>
        <begin position="620"/>
        <end position="721"/>
    </location>
</feature>
<dbReference type="PANTHER" id="PTHR43105:SF4">
    <property type="entry name" value="PROTEIN YDEP"/>
    <property type="match status" value="1"/>
</dbReference>
<evidence type="ECO:0000313" key="7">
    <source>
        <dbReference type="Proteomes" id="UP000614811"/>
    </source>
</evidence>
<keyword evidence="2" id="KW-0408">Iron</keyword>
<dbReference type="InterPro" id="IPR006657">
    <property type="entry name" value="MoPterin_dinucl-bd_dom"/>
</dbReference>
<dbReference type="GO" id="GO:0008863">
    <property type="term" value="F:formate dehydrogenase (NAD+) activity"/>
    <property type="evidence" value="ECO:0007669"/>
    <property type="project" value="InterPro"/>
</dbReference>
<keyword evidence="1" id="KW-0479">Metal-binding</keyword>
<dbReference type="GO" id="GO:0043546">
    <property type="term" value="F:molybdopterin cofactor binding"/>
    <property type="evidence" value="ECO:0007669"/>
    <property type="project" value="InterPro"/>
</dbReference>
<dbReference type="Pfam" id="PF00384">
    <property type="entry name" value="Molybdopterin"/>
    <property type="match status" value="1"/>
</dbReference>
<dbReference type="AlphaFoldDB" id="A0A918S077"/>
<reference evidence="6" key="1">
    <citation type="journal article" date="2014" name="Int. J. Syst. Evol. Microbiol.">
        <title>Complete genome sequence of Corynebacterium casei LMG S-19264T (=DSM 44701T), isolated from a smear-ripened cheese.</title>
        <authorList>
            <consortium name="US DOE Joint Genome Institute (JGI-PGF)"/>
            <person name="Walter F."/>
            <person name="Albersmeier A."/>
            <person name="Kalinowski J."/>
            <person name="Ruckert C."/>
        </authorList>
    </citation>
    <scope>NUCLEOTIDE SEQUENCE</scope>
    <source>
        <strain evidence="6">KCTC 12711</strain>
    </source>
</reference>
<dbReference type="InterPro" id="IPR006656">
    <property type="entry name" value="Mopterin_OxRdtase"/>
</dbReference>
<comment type="caution">
    <text evidence="6">The sequence shown here is derived from an EMBL/GenBank/DDBJ whole genome shotgun (WGS) entry which is preliminary data.</text>
</comment>
<dbReference type="NCBIfam" id="TIGR01701">
    <property type="entry name" value="Fdhalpha-like"/>
    <property type="match status" value="1"/>
</dbReference>
<dbReference type="Gene3D" id="3.40.228.10">
    <property type="entry name" value="Dimethylsulfoxide Reductase, domain 2"/>
    <property type="match status" value="1"/>
</dbReference>
<dbReference type="InterPro" id="IPR010046">
    <property type="entry name" value="Mopterin_OxRdtse_a_bac"/>
</dbReference>
<name>A0A918S077_9GAMM</name>
<dbReference type="SUPFAM" id="SSF53706">
    <property type="entry name" value="Formate dehydrogenase/DMSO reductase, domains 1-3"/>
    <property type="match status" value="1"/>
</dbReference>